<dbReference type="GO" id="GO:0006355">
    <property type="term" value="P:regulation of DNA-templated transcription"/>
    <property type="evidence" value="ECO:0007669"/>
    <property type="project" value="InterPro"/>
</dbReference>
<dbReference type="Pfam" id="PF03868">
    <property type="entry name" value="Ribosomal_L6e_N"/>
    <property type="match status" value="1"/>
</dbReference>
<dbReference type="SMART" id="SM00349">
    <property type="entry name" value="KRAB"/>
    <property type="match status" value="1"/>
</dbReference>
<reference evidence="3" key="2">
    <citation type="journal article" date="2013" name="Nat. Commun.">
        <title>Genome of the Chinese tree shrew.</title>
        <authorList>
            <person name="Fan Y."/>
            <person name="Huang Z.Y."/>
            <person name="Cao C.C."/>
            <person name="Chen C.S."/>
            <person name="Chen Y.X."/>
            <person name="Fan D.D."/>
            <person name="He J."/>
            <person name="Hou H.L."/>
            <person name="Hu L."/>
            <person name="Hu X.T."/>
            <person name="Jiang X.T."/>
            <person name="Lai R."/>
            <person name="Lang Y.S."/>
            <person name="Liang B."/>
            <person name="Liao S.G."/>
            <person name="Mu D."/>
            <person name="Ma Y.Y."/>
            <person name="Niu Y.Y."/>
            <person name="Sun X.Q."/>
            <person name="Xia J.Q."/>
            <person name="Xiao J."/>
            <person name="Xiong Z.Q."/>
            <person name="Xu L."/>
            <person name="Yang L."/>
            <person name="Zhang Y."/>
            <person name="Zhao W."/>
            <person name="Zhao X.D."/>
            <person name="Zheng Y.T."/>
            <person name="Zhou J.M."/>
            <person name="Zhu Y.B."/>
            <person name="Zhang G.J."/>
            <person name="Wang J."/>
            <person name="Yao Y.G."/>
        </authorList>
    </citation>
    <scope>NUCLEOTIDE SEQUENCE [LARGE SCALE GENOMIC DNA]</scope>
</reference>
<dbReference type="GO" id="GO:0003735">
    <property type="term" value="F:structural constituent of ribosome"/>
    <property type="evidence" value="ECO:0007669"/>
    <property type="project" value="InterPro"/>
</dbReference>
<dbReference type="AlphaFoldDB" id="L9JAH4"/>
<keyword evidence="3" id="KW-1185">Reference proteome</keyword>
<dbReference type="InterPro" id="IPR036051">
    <property type="entry name" value="KRAB_dom_sf"/>
</dbReference>
<evidence type="ECO:0000313" key="3">
    <source>
        <dbReference type="Proteomes" id="UP000011518"/>
    </source>
</evidence>
<dbReference type="GO" id="GO:0006412">
    <property type="term" value="P:translation"/>
    <property type="evidence" value="ECO:0007669"/>
    <property type="project" value="InterPro"/>
</dbReference>
<accession>L9JAH4</accession>
<dbReference type="SUPFAM" id="SSF109640">
    <property type="entry name" value="KRAB domain (Kruppel-associated box)"/>
    <property type="match status" value="1"/>
</dbReference>
<proteinExistence type="predicted"/>
<dbReference type="InterPro" id="IPR005568">
    <property type="entry name" value="Ribosomal_uL6_N"/>
</dbReference>
<feature type="domain" description="KRAB" evidence="1">
    <location>
        <begin position="1"/>
        <end position="67"/>
    </location>
</feature>
<dbReference type="Pfam" id="PF01352">
    <property type="entry name" value="KRAB"/>
    <property type="match status" value="1"/>
</dbReference>
<dbReference type="Gene3D" id="6.10.140.140">
    <property type="match status" value="1"/>
</dbReference>
<dbReference type="InParanoid" id="L9JAH4"/>
<dbReference type="GO" id="GO:0005840">
    <property type="term" value="C:ribosome"/>
    <property type="evidence" value="ECO:0007669"/>
    <property type="project" value="InterPro"/>
</dbReference>
<dbReference type="PANTHER" id="PTHR23232">
    <property type="entry name" value="KRAB DOMAIN C2H2 ZINC FINGER"/>
    <property type="match status" value="1"/>
</dbReference>
<reference evidence="3" key="1">
    <citation type="submission" date="2012-07" db="EMBL/GenBank/DDBJ databases">
        <title>Genome of the Chinese tree shrew, a rising model animal genetically related to primates.</title>
        <authorList>
            <person name="Zhang G."/>
            <person name="Fan Y."/>
            <person name="Yao Y."/>
            <person name="Huang Z."/>
        </authorList>
    </citation>
    <scope>NUCLEOTIDE SEQUENCE [LARGE SCALE GENOMIC DNA]</scope>
</reference>
<dbReference type="EMBL" id="KB321111">
    <property type="protein sequence ID" value="ELW47501.1"/>
    <property type="molecule type" value="Genomic_DNA"/>
</dbReference>
<dbReference type="InterPro" id="IPR001909">
    <property type="entry name" value="KRAB"/>
</dbReference>
<dbReference type="CDD" id="cd07765">
    <property type="entry name" value="KRAB_A-box"/>
    <property type="match status" value="1"/>
</dbReference>
<dbReference type="Proteomes" id="UP000011518">
    <property type="component" value="Unassembled WGS sequence"/>
</dbReference>
<dbReference type="PROSITE" id="PS50805">
    <property type="entry name" value="KRAB"/>
    <property type="match status" value="1"/>
</dbReference>
<evidence type="ECO:0000313" key="2">
    <source>
        <dbReference type="EMBL" id="ELW47501.1"/>
    </source>
</evidence>
<dbReference type="InterPro" id="IPR050169">
    <property type="entry name" value="Krueppel_C2H2_ZnF"/>
</dbReference>
<dbReference type="PANTHER" id="PTHR23232:SF131">
    <property type="entry name" value="KRAB DOMAIN-CONTAINING PROTEIN"/>
    <property type="match status" value="1"/>
</dbReference>
<gene>
    <name evidence="2" type="ORF">TREES_T100004529</name>
</gene>
<evidence type="ECO:0000259" key="1">
    <source>
        <dbReference type="PROSITE" id="PS50805"/>
    </source>
</evidence>
<organism evidence="2 3">
    <name type="scientific">Tupaia chinensis</name>
    <name type="common">Chinese tree shrew</name>
    <name type="synonym">Tupaia belangeri chinensis</name>
    <dbReference type="NCBI Taxonomy" id="246437"/>
    <lineage>
        <taxon>Eukaryota</taxon>
        <taxon>Metazoa</taxon>
        <taxon>Chordata</taxon>
        <taxon>Craniata</taxon>
        <taxon>Vertebrata</taxon>
        <taxon>Euteleostomi</taxon>
        <taxon>Mammalia</taxon>
        <taxon>Eutheria</taxon>
        <taxon>Euarchontoglires</taxon>
        <taxon>Scandentia</taxon>
        <taxon>Tupaiidae</taxon>
        <taxon>Tupaia</taxon>
    </lineage>
</organism>
<name>L9JAH4_TUPCH</name>
<sequence length="165" mass="19439">MVLLLLLDEWQQLDPCQRSLYRDVMLENYSHLVSVGFCVTKLEMIFRLEQGEEPWILEEEFPSQTFQISQSAMYSRKAMYKRKYSATKSRIEKKKEEKVLATVTKPVGGDKNGGTRLVKLRKMPSFKVREHSLRIDSDMEYPIMYFSIYVMIEKLNCHAQISVKL</sequence>
<protein>
    <submittedName>
        <fullName evidence="2">Zinc finger protein 33A</fullName>
    </submittedName>
</protein>